<feature type="region of interest" description="Disordered" evidence="1">
    <location>
        <begin position="26"/>
        <end position="48"/>
    </location>
</feature>
<dbReference type="RefSeq" id="WP_086782427.1">
    <property type="nucleotide sequence ID" value="NZ_JAGIOO010000001.1"/>
</dbReference>
<evidence type="ECO:0008006" key="5">
    <source>
        <dbReference type="Google" id="ProtNLM"/>
    </source>
</evidence>
<evidence type="ECO:0000256" key="1">
    <source>
        <dbReference type="SAM" id="MobiDB-lite"/>
    </source>
</evidence>
<organism evidence="3 4">
    <name type="scientific">Crossiella equi</name>
    <dbReference type="NCBI Taxonomy" id="130796"/>
    <lineage>
        <taxon>Bacteria</taxon>
        <taxon>Bacillati</taxon>
        <taxon>Actinomycetota</taxon>
        <taxon>Actinomycetes</taxon>
        <taxon>Pseudonocardiales</taxon>
        <taxon>Pseudonocardiaceae</taxon>
        <taxon>Crossiella</taxon>
    </lineage>
</organism>
<keyword evidence="2" id="KW-0812">Transmembrane</keyword>
<reference evidence="3 4" key="1">
    <citation type="submission" date="2021-03" db="EMBL/GenBank/DDBJ databases">
        <title>Sequencing the genomes of 1000 actinobacteria strains.</title>
        <authorList>
            <person name="Klenk H.-P."/>
        </authorList>
    </citation>
    <scope>NUCLEOTIDE SEQUENCE [LARGE SCALE GENOMIC DNA]</scope>
    <source>
        <strain evidence="3 4">DSM 44580</strain>
    </source>
</reference>
<sequence>MSTAIPPMPEPSPEELERAVADVEDFVASQAPASTADQAPEPDEIAAPVQTRRVRDLRAEVAESHALLGMQADPAPLLVDTDQVRRSRKRAVEAAKLHALAQDPAARAWQAARVRRTLTIVALSALVGALGWSTTGVHHTLTLDVTEYTAAWWGAWAVEPVISAVLLVVVAAKAFLATRGRTLRHRHLTVVEYGALAVTLTLNVWPYLPWQADRFDPMQLLAHAIGPLVAVGAVAVLPIIWSAFADLDHSLSAAPTAQPYSSSTGPEYSGNVLGKVPGAGEATGGSTALLVERARHLIAAGELPADPSATRIREVLGCGTNAAREVRDALRRSAR</sequence>
<gene>
    <name evidence="3" type="ORF">JOF53_007080</name>
</gene>
<keyword evidence="2" id="KW-0472">Membrane</keyword>
<comment type="caution">
    <text evidence="3">The sequence shown here is derived from an EMBL/GenBank/DDBJ whole genome shotgun (WGS) entry which is preliminary data.</text>
</comment>
<evidence type="ECO:0000313" key="3">
    <source>
        <dbReference type="EMBL" id="MBP2478208.1"/>
    </source>
</evidence>
<feature type="transmembrane region" description="Helical" evidence="2">
    <location>
        <begin position="153"/>
        <end position="176"/>
    </location>
</feature>
<evidence type="ECO:0000313" key="4">
    <source>
        <dbReference type="Proteomes" id="UP001519363"/>
    </source>
</evidence>
<protein>
    <recommendedName>
        <fullName evidence="5">Minus agglutinin</fullName>
    </recommendedName>
</protein>
<evidence type="ECO:0000256" key="2">
    <source>
        <dbReference type="SAM" id="Phobius"/>
    </source>
</evidence>
<keyword evidence="4" id="KW-1185">Reference proteome</keyword>
<proteinExistence type="predicted"/>
<name>A0ABS5ANQ9_9PSEU</name>
<feature type="transmembrane region" description="Helical" evidence="2">
    <location>
        <begin position="188"/>
        <end position="208"/>
    </location>
</feature>
<feature type="transmembrane region" description="Helical" evidence="2">
    <location>
        <begin position="117"/>
        <end position="133"/>
    </location>
</feature>
<dbReference type="Proteomes" id="UP001519363">
    <property type="component" value="Unassembled WGS sequence"/>
</dbReference>
<feature type="transmembrane region" description="Helical" evidence="2">
    <location>
        <begin position="220"/>
        <end position="241"/>
    </location>
</feature>
<keyword evidence="2" id="KW-1133">Transmembrane helix</keyword>
<dbReference type="EMBL" id="JAGIOO010000001">
    <property type="protein sequence ID" value="MBP2478208.1"/>
    <property type="molecule type" value="Genomic_DNA"/>
</dbReference>
<accession>A0ABS5ANQ9</accession>